<dbReference type="OMA" id="EFHIFFV"/>
<proteinExistence type="inferred from homology"/>
<gene>
    <name evidence="2" type="ORF">BSAL_79360</name>
</gene>
<evidence type="ECO:0000313" key="2">
    <source>
        <dbReference type="EMBL" id="CUG43616.1"/>
    </source>
</evidence>
<protein>
    <submittedName>
        <fullName evidence="2">Vacuolar sorting protein, Sec1, putative</fullName>
    </submittedName>
</protein>
<sequence>MASLSHEVIKLSTIRETAKREVNLLMESVVTSGDRSKVVVIDPSLMDTFRYSGVTLDAFKLEKGVQGIFHLNNNVEVATGARNLVFFLRPTLSLLRVLSSYATTYCQKHPKTSVFIYFVPRKSMMAEHILETEYKLSEKLTHVLYGELDMELVPLDDDVVSMELPDAFRSLYLDGDLSVLHWIAKAIIKLQTARFGPIPHIKGKGVLASKVVSIVQRLQHEIGEELIMEQTPEVEAMYIVDRGVDLVTPLVTQLTYEGLIEELYGIEAGHFDPPFEVTAASDVQVSTDPSIQRDRKIPLNGNDRMFSEIRDSNFATVGTVLHQKSMWVKQSYERRKDVQHLKELKEFMKGLPEMQEFHRLIGVHTNIATQIGKNSQDPEFRRRIAMEQNILQGENEKETLDYMEELINRNEPFVNVLRLLCLYSVVNNGFKGKVLDQLKESLMLSYGVPQVITALHCLEKAGLLTKNEQRSNFPNLRKSCKLWSESLQESHPTDIAYAYSGYAPLLCRVLESMAAPLIAAAPDAEDIAPGDKAELRNNAEVPGSTRVVMLLVIGGITNAEISALRFLESRLANAGEPKHFVVVTTNITSGKKLIESLLPFEA</sequence>
<organism evidence="2 3">
    <name type="scientific">Bodo saltans</name>
    <name type="common">Flagellated protozoan</name>
    <dbReference type="NCBI Taxonomy" id="75058"/>
    <lineage>
        <taxon>Eukaryota</taxon>
        <taxon>Discoba</taxon>
        <taxon>Euglenozoa</taxon>
        <taxon>Kinetoplastea</taxon>
        <taxon>Metakinetoplastina</taxon>
        <taxon>Eubodonida</taxon>
        <taxon>Bodonidae</taxon>
        <taxon>Bodo</taxon>
    </lineage>
</organism>
<dbReference type="Pfam" id="PF00995">
    <property type="entry name" value="Sec1"/>
    <property type="match status" value="1"/>
</dbReference>
<reference evidence="3" key="1">
    <citation type="submission" date="2015-09" db="EMBL/GenBank/DDBJ databases">
        <authorList>
            <consortium name="Pathogen Informatics"/>
        </authorList>
    </citation>
    <scope>NUCLEOTIDE SEQUENCE [LARGE SCALE GENOMIC DNA]</scope>
    <source>
        <strain evidence="3">Lake Konstanz</strain>
    </source>
</reference>
<comment type="similarity">
    <text evidence="1">Belongs to the STXBP/unc-18/SEC1 family.</text>
</comment>
<dbReference type="InterPro" id="IPR001619">
    <property type="entry name" value="Sec1-like"/>
</dbReference>
<dbReference type="InterPro" id="IPR043155">
    <property type="entry name" value="VPS33_dom3b"/>
</dbReference>
<name>A0A0S4IXS0_BODSA</name>
<dbReference type="EMBL" id="CYKH01000812">
    <property type="protein sequence ID" value="CUG43616.1"/>
    <property type="molecule type" value="Genomic_DNA"/>
</dbReference>
<dbReference type="InterPro" id="IPR043154">
    <property type="entry name" value="Sec-1-like_dom1"/>
</dbReference>
<dbReference type="InterPro" id="IPR027482">
    <property type="entry name" value="Sec1-like_dom2"/>
</dbReference>
<dbReference type="Proteomes" id="UP000051952">
    <property type="component" value="Unassembled WGS sequence"/>
</dbReference>
<dbReference type="PANTHER" id="PTHR11679">
    <property type="entry name" value="VESICLE PROTEIN SORTING-ASSOCIATED"/>
    <property type="match status" value="1"/>
</dbReference>
<dbReference type="Gene3D" id="3.40.50.2060">
    <property type="match status" value="1"/>
</dbReference>
<dbReference type="Gene3D" id="3.90.830.10">
    <property type="entry name" value="Syntaxin Binding Protein 1, Chain A, domain 2"/>
    <property type="match status" value="1"/>
</dbReference>
<dbReference type="InterPro" id="IPR036045">
    <property type="entry name" value="Sec1-like_sf"/>
</dbReference>
<dbReference type="OrthoDB" id="10262287at2759"/>
<dbReference type="VEuPathDB" id="TriTrypDB:BSAL_79360"/>
<evidence type="ECO:0000313" key="3">
    <source>
        <dbReference type="Proteomes" id="UP000051952"/>
    </source>
</evidence>
<dbReference type="AlphaFoldDB" id="A0A0S4IXS0"/>
<dbReference type="GO" id="GO:0016192">
    <property type="term" value="P:vesicle-mediated transport"/>
    <property type="evidence" value="ECO:0007669"/>
    <property type="project" value="InterPro"/>
</dbReference>
<dbReference type="InterPro" id="IPR043127">
    <property type="entry name" value="Sec-1-like_dom3a"/>
</dbReference>
<dbReference type="PIRSF" id="PIRSF005715">
    <property type="entry name" value="VPS45_Sec1"/>
    <property type="match status" value="1"/>
</dbReference>
<dbReference type="Gene3D" id="1.25.40.850">
    <property type="match status" value="1"/>
</dbReference>
<accession>A0A0S4IXS0</accession>
<dbReference type="Gene3D" id="3.40.50.1910">
    <property type="match status" value="2"/>
</dbReference>
<dbReference type="SUPFAM" id="SSF56815">
    <property type="entry name" value="Sec1/munc18-like (SM) proteins"/>
    <property type="match status" value="1"/>
</dbReference>
<keyword evidence="3" id="KW-1185">Reference proteome</keyword>
<evidence type="ECO:0000256" key="1">
    <source>
        <dbReference type="ARBA" id="ARBA00009884"/>
    </source>
</evidence>